<dbReference type="EMBL" id="JADXDR010000238">
    <property type="protein sequence ID" value="KAI7835670.1"/>
    <property type="molecule type" value="Genomic_DNA"/>
</dbReference>
<keyword evidence="2" id="KW-1185">Reference proteome</keyword>
<dbReference type="AlphaFoldDB" id="A0AAD5H0J3"/>
<evidence type="ECO:0000313" key="2">
    <source>
        <dbReference type="Proteomes" id="UP001205105"/>
    </source>
</evidence>
<accession>A0AAD5H0J3</accession>
<protein>
    <submittedName>
        <fullName evidence="1">Uncharacterized protein</fullName>
    </submittedName>
</protein>
<gene>
    <name evidence="1" type="ORF">COHA_010409</name>
</gene>
<organism evidence="1 2">
    <name type="scientific">Chlorella ohadii</name>
    <dbReference type="NCBI Taxonomy" id="2649997"/>
    <lineage>
        <taxon>Eukaryota</taxon>
        <taxon>Viridiplantae</taxon>
        <taxon>Chlorophyta</taxon>
        <taxon>core chlorophytes</taxon>
        <taxon>Trebouxiophyceae</taxon>
        <taxon>Chlorellales</taxon>
        <taxon>Chlorellaceae</taxon>
        <taxon>Chlorella clade</taxon>
        <taxon>Chlorella</taxon>
    </lineage>
</organism>
<comment type="caution">
    <text evidence="1">The sequence shown here is derived from an EMBL/GenBank/DDBJ whole genome shotgun (WGS) entry which is preliminary data.</text>
</comment>
<name>A0AAD5H0J3_9CHLO</name>
<proteinExistence type="predicted"/>
<dbReference type="Proteomes" id="UP001205105">
    <property type="component" value="Unassembled WGS sequence"/>
</dbReference>
<sequence length="812" mass="80409">MLKIALAPDGSVYAAFKTGGTNQLTVRRWDGTSWSTVGAPNFISTQFFALVVDNSNTLFLAIADASFGGACSVLRYAGAAGSGWESVGEQGLSYGVCYWHHLAVDSNNVLHFAYQDGSLGMGVVVKLWDGQYWNDVGGDYRVGDDSSNGPLLTFTPDAQAPVVAYTDTEYGVTVKTSAPLPPPNLVDDEEEATVTADTSVVRTVVLPITGPATNVWDTSSLTSSILTYLDSRVATTQPPPLVAVIPATGGVNMAVSFPPGSQGTAGALTLLADAEPPLTTLVNALITATSDNNLVLGESFAVTGDYITSTLNNAEAAVLIGSPTANRTVVMPLSGAAASAWDAANLTAAIAGYLTSRGAPAGSPPSVFVLPVAGGGVQVWVTFPPGADGTAGALTLLVDAQQQAAGLVAALNTGASGTATLGTVDVKTQSPDSMLTSSNTLAATITTSPTANRTVVLPLSGAAASAWDAANLTAAIAGYLTSRGAPAGSPPSVFVLPVPGGGLEVLVTFPPGADGTAGALTLLVDAQQPAPGLVTALGAGVSGTATLGSVDAKTQLPDSGPLVDLITSNPTANRTVVLPLGGAAAGAADAANLTTAILDYLGSRDALTVPPPTVTVLPVPGGGLEVLVTFPPGADGTAGALTLLVDAQQPAPGLVTALGAGVSGTATLGSVDAKTQLPDSGPLVDLITSNPTANRTVVLPLGGAAAGAADAANLTTAILDYLGSRDALTVPPPTVTVLPVPGGGLEVLVTFPPGADGTAGALTLLVDAQQPAPGLVTALGAGVGSSVTVGAVDTTTQNPDRYGDASYDLVSL</sequence>
<reference evidence="1" key="1">
    <citation type="submission" date="2020-11" db="EMBL/GenBank/DDBJ databases">
        <title>Chlorella ohadii genome sequencing and assembly.</title>
        <authorList>
            <person name="Murik O."/>
            <person name="Treves H."/>
            <person name="Kedem I."/>
            <person name="Shotland Y."/>
            <person name="Kaplan A."/>
        </authorList>
    </citation>
    <scope>NUCLEOTIDE SEQUENCE</scope>
    <source>
        <strain evidence="1">1</strain>
    </source>
</reference>
<evidence type="ECO:0000313" key="1">
    <source>
        <dbReference type="EMBL" id="KAI7835670.1"/>
    </source>
</evidence>